<dbReference type="EMBL" id="CP069026">
    <property type="protein sequence ID" value="QRC93809.1"/>
    <property type="molecule type" value="Genomic_DNA"/>
</dbReference>
<reference evidence="2" key="1">
    <citation type="journal article" date="2021" name="BMC Genomics">
        <title>Chromosome-level genome assembly and manually-curated proteome of model necrotroph Parastagonospora nodorum Sn15 reveals a genome-wide trove of candidate effector homologs, and redundancy of virulence-related functions within an accessory chromosome.</title>
        <authorList>
            <person name="Bertazzoni S."/>
            <person name="Jones D.A.B."/>
            <person name="Phan H.T."/>
            <person name="Tan K.-C."/>
            <person name="Hane J.K."/>
        </authorList>
    </citation>
    <scope>NUCLEOTIDE SEQUENCE [LARGE SCALE GENOMIC DNA]</scope>
    <source>
        <strain evidence="2">SN15 / ATCC MYA-4574 / FGSC 10173)</strain>
    </source>
</reference>
<accession>A0A7U2HXB7</accession>
<sequence>MRHPCATGDRAKIDFFHALALPTKSFPADAALQPQGNVRARRACLKISPLLLLVASNGSLLTLNGMAQ</sequence>
<organism evidence="1 2">
    <name type="scientific">Phaeosphaeria nodorum (strain SN15 / ATCC MYA-4574 / FGSC 10173)</name>
    <name type="common">Glume blotch fungus</name>
    <name type="synonym">Parastagonospora nodorum</name>
    <dbReference type="NCBI Taxonomy" id="321614"/>
    <lineage>
        <taxon>Eukaryota</taxon>
        <taxon>Fungi</taxon>
        <taxon>Dikarya</taxon>
        <taxon>Ascomycota</taxon>
        <taxon>Pezizomycotina</taxon>
        <taxon>Dothideomycetes</taxon>
        <taxon>Pleosporomycetidae</taxon>
        <taxon>Pleosporales</taxon>
        <taxon>Pleosporineae</taxon>
        <taxon>Phaeosphaeriaceae</taxon>
        <taxon>Parastagonospora</taxon>
    </lineage>
</organism>
<gene>
    <name evidence="1" type="ORF">JI435_404550</name>
</gene>
<proteinExistence type="predicted"/>
<protein>
    <submittedName>
        <fullName evidence="1">Uncharacterized protein</fullName>
    </submittedName>
</protein>
<dbReference type="AlphaFoldDB" id="A0A7U2HXB7"/>
<keyword evidence="2" id="KW-1185">Reference proteome</keyword>
<evidence type="ECO:0000313" key="1">
    <source>
        <dbReference type="EMBL" id="QRC93809.1"/>
    </source>
</evidence>
<dbReference type="Proteomes" id="UP000663193">
    <property type="component" value="Chromosome 4"/>
</dbReference>
<evidence type="ECO:0000313" key="2">
    <source>
        <dbReference type="Proteomes" id="UP000663193"/>
    </source>
</evidence>
<name>A0A7U2HXB7_PHANO</name>
<dbReference type="VEuPathDB" id="FungiDB:JI435_404550"/>